<dbReference type="AlphaFoldDB" id="A0A832YSH5"/>
<dbReference type="CDD" id="cd11714">
    <property type="entry name" value="GINS_A_archaea"/>
    <property type="match status" value="1"/>
</dbReference>
<reference evidence="1" key="1">
    <citation type="journal article" date="2020" name="ISME J.">
        <title>Gammaproteobacteria mediating utilization of methyl-, sulfur- and petroleum organic compounds in deep ocean hydrothermal plumes.</title>
        <authorList>
            <person name="Zhou Z."/>
            <person name="Liu Y."/>
            <person name="Pan J."/>
            <person name="Cron B.R."/>
            <person name="Toner B.M."/>
            <person name="Anantharaman K."/>
            <person name="Breier J.A."/>
            <person name="Dick G.J."/>
            <person name="Li M."/>
        </authorList>
    </citation>
    <scope>NUCLEOTIDE SEQUENCE</scope>
    <source>
        <strain evidence="1">SZUA-1385</strain>
    </source>
</reference>
<organism evidence="1 2">
    <name type="scientific">Methanothermococcus okinawensis</name>
    <dbReference type="NCBI Taxonomy" id="155863"/>
    <lineage>
        <taxon>Archaea</taxon>
        <taxon>Methanobacteriati</taxon>
        <taxon>Methanobacteriota</taxon>
        <taxon>Methanomada group</taxon>
        <taxon>Methanococci</taxon>
        <taxon>Methanococcales</taxon>
        <taxon>Methanococcaceae</taxon>
        <taxon>Methanothermococcus</taxon>
    </lineage>
</organism>
<sequence length="203" mass="24148">MYEKIANIFFNELKNDDLLKLPENFYDEIREYINNDEYKDEREIKRIKYYAIEIRKLRIYKALYNSKENLINEEKNILKSIENIEGYGEDGGSTATINHNNDSILEMGNILNNQQSISEIQEKETTQQIPKLINTQRYIDIVRVLTKFPEFTDGKYTYNLNREDIVSLDKRISKILEKHKIVKKIAGDYNEDEKKDKEILPLL</sequence>
<dbReference type="Proteomes" id="UP000605144">
    <property type="component" value="Unassembled WGS sequence"/>
</dbReference>
<gene>
    <name evidence="1" type="ORF">EYG76_03050</name>
</gene>
<evidence type="ECO:0000313" key="2">
    <source>
        <dbReference type="Proteomes" id="UP000605144"/>
    </source>
</evidence>
<proteinExistence type="predicted"/>
<protein>
    <submittedName>
        <fullName evidence="1">DNA replication complex GINS family protein</fullName>
    </submittedName>
</protein>
<evidence type="ECO:0000313" key="1">
    <source>
        <dbReference type="EMBL" id="HIP17266.1"/>
    </source>
</evidence>
<comment type="caution">
    <text evidence="1">The sequence shown here is derived from an EMBL/GenBank/DDBJ whole genome shotgun (WGS) entry which is preliminary data.</text>
</comment>
<name>A0A832YSH5_9EURY</name>
<accession>A0A832YSH5</accession>
<dbReference type="EMBL" id="DQSV01000057">
    <property type="protein sequence ID" value="HIP17266.1"/>
    <property type="molecule type" value="Genomic_DNA"/>
</dbReference>